<dbReference type="Gene3D" id="3.40.190.290">
    <property type="match status" value="1"/>
</dbReference>
<dbReference type="InterPro" id="IPR036388">
    <property type="entry name" value="WH-like_DNA-bd_sf"/>
</dbReference>
<protein>
    <submittedName>
        <fullName evidence="6">DNA-binding transcriptional LysR family regulator</fullName>
    </submittedName>
</protein>
<organism evidence="6 7">
    <name type="scientific">Microlunatus kandeliicorticis</name>
    <dbReference type="NCBI Taxonomy" id="1759536"/>
    <lineage>
        <taxon>Bacteria</taxon>
        <taxon>Bacillati</taxon>
        <taxon>Actinomycetota</taxon>
        <taxon>Actinomycetes</taxon>
        <taxon>Propionibacteriales</taxon>
        <taxon>Propionibacteriaceae</taxon>
        <taxon>Microlunatus</taxon>
    </lineage>
</organism>
<evidence type="ECO:0000256" key="1">
    <source>
        <dbReference type="ARBA" id="ARBA00009437"/>
    </source>
</evidence>
<dbReference type="GO" id="GO:0003700">
    <property type="term" value="F:DNA-binding transcription factor activity"/>
    <property type="evidence" value="ECO:0007669"/>
    <property type="project" value="InterPro"/>
</dbReference>
<reference evidence="6 7" key="1">
    <citation type="submission" date="2020-07" db="EMBL/GenBank/DDBJ databases">
        <title>Sequencing the genomes of 1000 actinobacteria strains.</title>
        <authorList>
            <person name="Klenk H.-P."/>
        </authorList>
    </citation>
    <scope>NUCLEOTIDE SEQUENCE [LARGE SCALE GENOMIC DNA]</scope>
    <source>
        <strain evidence="6 7">DSM 100723</strain>
    </source>
</reference>
<dbReference type="Proteomes" id="UP000523079">
    <property type="component" value="Unassembled WGS sequence"/>
</dbReference>
<comment type="similarity">
    <text evidence="1">Belongs to the LysR transcriptional regulatory family.</text>
</comment>
<evidence type="ECO:0000256" key="3">
    <source>
        <dbReference type="ARBA" id="ARBA00023125"/>
    </source>
</evidence>
<dbReference type="InterPro" id="IPR036390">
    <property type="entry name" value="WH_DNA-bd_sf"/>
</dbReference>
<feature type="domain" description="HTH lysR-type" evidence="5">
    <location>
        <begin position="14"/>
        <end position="63"/>
    </location>
</feature>
<keyword evidence="4" id="KW-0804">Transcription</keyword>
<dbReference type="EMBL" id="JACGWT010000006">
    <property type="protein sequence ID" value="MBA8795897.1"/>
    <property type="molecule type" value="Genomic_DNA"/>
</dbReference>
<dbReference type="PANTHER" id="PTHR30346:SF28">
    <property type="entry name" value="HTH-TYPE TRANSCRIPTIONAL REGULATOR CYNR"/>
    <property type="match status" value="1"/>
</dbReference>
<dbReference type="GO" id="GO:0032993">
    <property type="term" value="C:protein-DNA complex"/>
    <property type="evidence" value="ECO:0007669"/>
    <property type="project" value="TreeGrafter"/>
</dbReference>
<evidence type="ECO:0000313" key="6">
    <source>
        <dbReference type="EMBL" id="MBA8795897.1"/>
    </source>
</evidence>
<dbReference type="Pfam" id="PF00126">
    <property type="entry name" value="HTH_1"/>
    <property type="match status" value="1"/>
</dbReference>
<gene>
    <name evidence="6" type="ORF">FHX74_003538</name>
</gene>
<dbReference type="InterPro" id="IPR005119">
    <property type="entry name" value="LysR_subst-bd"/>
</dbReference>
<dbReference type="Gene3D" id="1.10.10.10">
    <property type="entry name" value="Winged helix-like DNA-binding domain superfamily/Winged helix DNA-binding domain"/>
    <property type="match status" value="1"/>
</dbReference>
<evidence type="ECO:0000259" key="5">
    <source>
        <dbReference type="PROSITE" id="PS50931"/>
    </source>
</evidence>
<keyword evidence="7" id="KW-1185">Reference proteome</keyword>
<keyword evidence="2" id="KW-0805">Transcription regulation</keyword>
<dbReference type="AlphaFoldDB" id="A0A7W3P7E9"/>
<name>A0A7W3P7E9_9ACTN</name>
<dbReference type="PANTHER" id="PTHR30346">
    <property type="entry name" value="TRANSCRIPTIONAL DUAL REGULATOR HCAR-RELATED"/>
    <property type="match status" value="1"/>
</dbReference>
<dbReference type="SUPFAM" id="SSF46785">
    <property type="entry name" value="Winged helix' DNA-binding domain"/>
    <property type="match status" value="1"/>
</dbReference>
<evidence type="ECO:0000256" key="2">
    <source>
        <dbReference type="ARBA" id="ARBA00023015"/>
    </source>
</evidence>
<dbReference type="RefSeq" id="WP_182561501.1">
    <property type="nucleotide sequence ID" value="NZ_JACGWT010000006.1"/>
</dbReference>
<comment type="caution">
    <text evidence="6">The sequence shown here is derived from an EMBL/GenBank/DDBJ whole genome shotgun (WGS) entry which is preliminary data.</text>
</comment>
<dbReference type="InterPro" id="IPR000847">
    <property type="entry name" value="LysR_HTH_N"/>
</dbReference>
<sequence length="303" mass="31617">MHELDELAPVVAQLEAVAATEHLTRAAEQLGIPQPTLSRSMARLAQRLGTPVLAPDGRGVRLTRAGRLLAEHAGRAAGELRAGLAAVAAETDPDSGRVVLGFLHSMGPVAVPRLVRGLRADHPDLRVGLVQDAAGVIVERVLAGAVDVGLISPAPDDRRLGRRDLARQDLVVLVPSEHRWAGRTRLAPDRLAAELGAEPMITMRPGFGLRTLGDALFARLGLTPRYTFESEDLATVAGLVAAGLGIAVVPTGSGDPGLTREVAIADPTAVRTISAVWAADRSLAAPAAVLRRHVLDHGAAAFG</sequence>
<accession>A0A7W3P7E9</accession>
<dbReference type="Pfam" id="PF03466">
    <property type="entry name" value="LysR_substrate"/>
    <property type="match status" value="1"/>
</dbReference>
<evidence type="ECO:0000256" key="4">
    <source>
        <dbReference type="ARBA" id="ARBA00023163"/>
    </source>
</evidence>
<dbReference type="GO" id="GO:0003677">
    <property type="term" value="F:DNA binding"/>
    <property type="evidence" value="ECO:0007669"/>
    <property type="project" value="UniProtKB-KW"/>
</dbReference>
<evidence type="ECO:0000313" key="7">
    <source>
        <dbReference type="Proteomes" id="UP000523079"/>
    </source>
</evidence>
<keyword evidence="3 6" id="KW-0238">DNA-binding</keyword>
<proteinExistence type="inferred from homology"/>
<dbReference type="PROSITE" id="PS50931">
    <property type="entry name" value="HTH_LYSR"/>
    <property type="match status" value="1"/>
</dbReference>
<dbReference type="SUPFAM" id="SSF53850">
    <property type="entry name" value="Periplasmic binding protein-like II"/>
    <property type="match status" value="1"/>
</dbReference>